<feature type="domain" description="Glycosyl transferase CAP10" evidence="3">
    <location>
        <begin position="344"/>
        <end position="617"/>
    </location>
</feature>
<dbReference type="OMA" id="HQPTWTH"/>
<evidence type="ECO:0000256" key="1">
    <source>
        <dbReference type="SAM" id="MobiDB-lite"/>
    </source>
</evidence>
<sequence>MSHGTAGHQSGMRTQRLAVLLGIVCLVGITLMLLGNPAAQRIRQSTQRKKLFIPTSNHPEISDSQQKQQDQQQQTPEHPVHTENASKNLHPIVQLQNQAKEKFDDIRGRQSKTLKDAVGEYRRRYKMPPPPHFDIWFKFAQQHDVQLIDEFDSIYHTFLPFWGLQPKLIRARAREAIGFDNAFISLLVRDGKVARIDGGGESREWQRIALEGMLKSFVQYLPDMDLAFNIHDEPRVVIPSEDLQRLVVRAMDGALPRALENPSPNNSWSGRPDDVNKGDRIDEFRTTRFNRFAHQPTWTNSRMSCPVDSPARNLDENAPDDIKAFSNTELGFLYNITAFTDICLSPSLQHTFGFFDRPNALDLVHDLFPIFSQSKVSSFQDIIYPSPWYWAGKVPYDAGKDVAWYDKLEQLYWRGSTTGGFSRAGGWRRQHRQRFIKEINGWDSAKIYEKNTDSGVWELKEVARHALKDLFNVKFSHVGQCDPEDCKAQSEFFDVVESADQQDAWKYRHLVDIDGNAFSGRYYAFLRSNSLVYKLALFREWHDEWLRAWVHYVPLSLKGDEHVETVRFFALDDEGREIAQLLAKQGKEWAGKALRNNDLEVWFFRLLLEYGRVVDDNRENIGFSLN</sequence>
<dbReference type="RefSeq" id="XP_010755842.1">
    <property type="nucleotide sequence ID" value="XM_010757540.1"/>
</dbReference>
<evidence type="ECO:0000313" key="5">
    <source>
        <dbReference type="Proteomes" id="UP000001628"/>
    </source>
</evidence>
<evidence type="ECO:0000256" key="2">
    <source>
        <dbReference type="SAM" id="Phobius"/>
    </source>
</evidence>
<keyword evidence="5" id="KW-1185">Reference proteome</keyword>
<dbReference type="Pfam" id="PF05686">
    <property type="entry name" value="Glyco_transf_90"/>
    <property type="match status" value="1"/>
</dbReference>
<dbReference type="Proteomes" id="UP000001628">
    <property type="component" value="Unassembled WGS sequence"/>
</dbReference>
<reference evidence="4 5" key="1">
    <citation type="journal article" date="2011" name="PLoS Genet.">
        <title>Comparative genomic analysis of human fungal pathogens causing paracoccidioidomycosis.</title>
        <authorList>
            <person name="Desjardins C.A."/>
            <person name="Champion M.D."/>
            <person name="Holder J.W."/>
            <person name="Muszewska A."/>
            <person name="Goldberg J."/>
            <person name="Bailao A.M."/>
            <person name="Brigido M.M."/>
            <person name="Ferreira M.E."/>
            <person name="Garcia A.M."/>
            <person name="Grynberg M."/>
            <person name="Gujja S."/>
            <person name="Heiman D.I."/>
            <person name="Henn M.R."/>
            <person name="Kodira C.D."/>
            <person name="Leon-Narvaez H."/>
            <person name="Longo L.V."/>
            <person name="Ma L.J."/>
            <person name="Malavazi I."/>
            <person name="Matsuo A.L."/>
            <person name="Morais F.V."/>
            <person name="Pereira M."/>
            <person name="Rodriguez-Brito S."/>
            <person name="Sakthikumar S."/>
            <person name="Salem-Izacc S.M."/>
            <person name="Sykes S.M."/>
            <person name="Teixeira M.M."/>
            <person name="Vallejo M.C."/>
            <person name="Walter M.E."/>
            <person name="Yandava C."/>
            <person name="Young S."/>
            <person name="Zeng Q."/>
            <person name="Zucker J."/>
            <person name="Felipe M.S."/>
            <person name="Goldman G.H."/>
            <person name="Haas B.J."/>
            <person name="McEwen J.G."/>
            <person name="Nino-Vega G."/>
            <person name="Puccia R."/>
            <person name="San-Blas G."/>
            <person name="Soares C.M."/>
            <person name="Birren B.W."/>
            <person name="Cuomo C.A."/>
        </authorList>
    </citation>
    <scope>NUCLEOTIDE SEQUENCE [LARGE SCALE GENOMIC DNA]</scope>
    <source>
        <strain evidence="4 5">Pb18</strain>
    </source>
</reference>
<dbReference type="PANTHER" id="PTHR12203:SF104">
    <property type="entry name" value="PROTEIN CAP1, PUTATIVE (AFU_ORTHOLOGUE AFUA_1G05595)-RELATED"/>
    <property type="match status" value="1"/>
</dbReference>
<feature type="transmembrane region" description="Helical" evidence="2">
    <location>
        <begin position="17"/>
        <end position="35"/>
    </location>
</feature>
<dbReference type="KEGG" id="pbn:PADG_00473"/>
<protein>
    <recommendedName>
        <fullName evidence="3">Glycosyl transferase CAP10 domain-containing protein</fullName>
    </recommendedName>
</protein>
<name>C1G0T3_PARBD</name>
<dbReference type="SMART" id="SM00672">
    <property type="entry name" value="CAP10"/>
    <property type="match status" value="1"/>
</dbReference>
<keyword evidence="2" id="KW-1133">Transmembrane helix</keyword>
<dbReference type="InterPro" id="IPR006598">
    <property type="entry name" value="CAP10"/>
</dbReference>
<keyword evidence="2" id="KW-0812">Transmembrane</keyword>
<dbReference type="VEuPathDB" id="FungiDB:PADG_00473"/>
<evidence type="ECO:0000259" key="3">
    <source>
        <dbReference type="SMART" id="SM00672"/>
    </source>
</evidence>
<dbReference type="PANTHER" id="PTHR12203">
    <property type="entry name" value="KDEL LYS-ASP-GLU-LEU CONTAINING - RELATED"/>
    <property type="match status" value="1"/>
</dbReference>
<feature type="compositionally biased region" description="Low complexity" evidence="1">
    <location>
        <begin position="62"/>
        <end position="74"/>
    </location>
</feature>
<keyword evidence="2" id="KW-0472">Membrane</keyword>
<gene>
    <name evidence="4" type="ORF">PADG_00473</name>
</gene>
<dbReference type="EMBL" id="KN275957">
    <property type="protein sequence ID" value="EEH44184.2"/>
    <property type="molecule type" value="Genomic_DNA"/>
</dbReference>
<dbReference type="InParanoid" id="C1G0T3"/>
<organism evidence="4 5">
    <name type="scientific">Paracoccidioides brasiliensis (strain Pb18)</name>
    <dbReference type="NCBI Taxonomy" id="502780"/>
    <lineage>
        <taxon>Eukaryota</taxon>
        <taxon>Fungi</taxon>
        <taxon>Dikarya</taxon>
        <taxon>Ascomycota</taxon>
        <taxon>Pezizomycotina</taxon>
        <taxon>Eurotiomycetes</taxon>
        <taxon>Eurotiomycetidae</taxon>
        <taxon>Onygenales</taxon>
        <taxon>Ajellomycetaceae</taxon>
        <taxon>Paracoccidioides</taxon>
    </lineage>
</organism>
<dbReference type="OrthoDB" id="541052at2759"/>
<dbReference type="InterPro" id="IPR051091">
    <property type="entry name" value="O-Glucosyltr/Glycosyltrsf_90"/>
</dbReference>
<dbReference type="eggNOG" id="ENOG502QUUP">
    <property type="taxonomic scope" value="Eukaryota"/>
</dbReference>
<dbReference type="AlphaFoldDB" id="C1G0T3"/>
<proteinExistence type="predicted"/>
<dbReference type="GeneID" id="22580306"/>
<accession>C1G0T3</accession>
<feature type="region of interest" description="Disordered" evidence="1">
    <location>
        <begin position="56"/>
        <end position="90"/>
    </location>
</feature>
<dbReference type="HOGENOM" id="CLU_005027_4_1_1"/>
<evidence type="ECO:0000313" key="4">
    <source>
        <dbReference type="EMBL" id="EEH44184.2"/>
    </source>
</evidence>